<proteinExistence type="predicted"/>
<reference evidence="1 2" key="1">
    <citation type="journal article" date="2018" name="Sci. Rep.">
        <title>Genomic signatures of local adaptation to the degree of environmental predictability in rotifers.</title>
        <authorList>
            <person name="Franch-Gras L."/>
            <person name="Hahn C."/>
            <person name="Garcia-Roger E.M."/>
            <person name="Carmona M.J."/>
            <person name="Serra M."/>
            <person name="Gomez A."/>
        </authorList>
    </citation>
    <scope>NUCLEOTIDE SEQUENCE [LARGE SCALE GENOMIC DNA]</scope>
    <source>
        <strain evidence="1">HYR1</strain>
    </source>
</reference>
<comment type="caution">
    <text evidence="1">The sequence shown here is derived from an EMBL/GenBank/DDBJ whole genome shotgun (WGS) entry which is preliminary data.</text>
</comment>
<dbReference type="Proteomes" id="UP000276133">
    <property type="component" value="Unassembled WGS sequence"/>
</dbReference>
<protein>
    <submittedName>
        <fullName evidence="1">Uncharacterized protein</fullName>
    </submittedName>
</protein>
<accession>A0A3M7RN50</accession>
<organism evidence="1 2">
    <name type="scientific">Brachionus plicatilis</name>
    <name type="common">Marine rotifer</name>
    <name type="synonym">Brachionus muelleri</name>
    <dbReference type="NCBI Taxonomy" id="10195"/>
    <lineage>
        <taxon>Eukaryota</taxon>
        <taxon>Metazoa</taxon>
        <taxon>Spiralia</taxon>
        <taxon>Gnathifera</taxon>
        <taxon>Rotifera</taxon>
        <taxon>Eurotatoria</taxon>
        <taxon>Monogononta</taxon>
        <taxon>Pseudotrocha</taxon>
        <taxon>Ploima</taxon>
        <taxon>Brachionidae</taxon>
        <taxon>Brachionus</taxon>
    </lineage>
</organism>
<gene>
    <name evidence="1" type="ORF">BpHYR1_004085</name>
</gene>
<name>A0A3M7RN50_BRAPC</name>
<evidence type="ECO:0000313" key="2">
    <source>
        <dbReference type="Proteomes" id="UP000276133"/>
    </source>
</evidence>
<dbReference type="AlphaFoldDB" id="A0A3M7RN50"/>
<keyword evidence="2" id="KW-1185">Reference proteome</keyword>
<sequence length="122" mass="14147">MHVIKQHLIQLRNLRKLIAEIKNQTSFKIFVLQAHTLFVLFSYWHRSSFSFHCPVCPGRAFARATNHPVDLEIECFAVPQSSSICLISFRCASLALRAESRHVFKVSIFFRMCDEFSLALMN</sequence>
<evidence type="ECO:0000313" key="1">
    <source>
        <dbReference type="EMBL" id="RNA24962.1"/>
    </source>
</evidence>
<dbReference type="EMBL" id="REGN01003006">
    <property type="protein sequence ID" value="RNA24962.1"/>
    <property type="molecule type" value="Genomic_DNA"/>
</dbReference>